<evidence type="ECO:0000313" key="1">
    <source>
        <dbReference type="EMBL" id="EGT35276.1"/>
    </source>
</evidence>
<dbReference type="HOGENOM" id="CLU_1099353_0_0_1"/>
<evidence type="ECO:0000313" key="2">
    <source>
        <dbReference type="Proteomes" id="UP000008068"/>
    </source>
</evidence>
<evidence type="ECO:0008006" key="3">
    <source>
        <dbReference type="Google" id="ProtNLM"/>
    </source>
</evidence>
<protein>
    <recommendedName>
        <fullName evidence="3">RRM domain-containing protein</fullName>
    </recommendedName>
</protein>
<dbReference type="Proteomes" id="UP000008068">
    <property type="component" value="Unassembled WGS sequence"/>
</dbReference>
<dbReference type="SUPFAM" id="SSF54928">
    <property type="entry name" value="RNA-binding domain, RBD"/>
    <property type="match status" value="1"/>
</dbReference>
<dbReference type="AlphaFoldDB" id="G0NPV0"/>
<dbReference type="InterPro" id="IPR035979">
    <property type="entry name" value="RBD_domain_sf"/>
</dbReference>
<dbReference type="InterPro" id="IPR012677">
    <property type="entry name" value="Nucleotide-bd_a/b_plait_sf"/>
</dbReference>
<dbReference type="InParanoid" id="G0NPV0"/>
<name>G0NPV0_CAEBE</name>
<dbReference type="Gene3D" id="3.30.70.330">
    <property type="match status" value="1"/>
</dbReference>
<accession>G0NPV0</accession>
<organism evidence="2">
    <name type="scientific">Caenorhabditis brenneri</name>
    <name type="common">Nematode worm</name>
    <dbReference type="NCBI Taxonomy" id="135651"/>
    <lineage>
        <taxon>Eukaryota</taxon>
        <taxon>Metazoa</taxon>
        <taxon>Ecdysozoa</taxon>
        <taxon>Nematoda</taxon>
        <taxon>Chromadorea</taxon>
        <taxon>Rhabditida</taxon>
        <taxon>Rhabditina</taxon>
        <taxon>Rhabditomorpha</taxon>
        <taxon>Rhabditoidea</taxon>
        <taxon>Rhabditidae</taxon>
        <taxon>Peloderinae</taxon>
        <taxon>Caenorhabditis</taxon>
    </lineage>
</organism>
<dbReference type="OrthoDB" id="5773087at2759"/>
<dbReference type="eggNOG" id="ENOG502TGZG">
    <property type="taxonomic scope" value="Eukaryota"/>
</dbReference>
<dbReference type="GO" id="GO:0003676">
    <property type="term" value="F:nucleic acid binding"/>
    <property type="evidence" value="ECO:0007669"/>
    <property type="project" value="InterPro"/>
</dbReference>
<proteinExistence type="predicted"/>
<reference evidence="2" key="1">
    <citation type="submission" date="2011-07" db="EMBL/GenBank/DDBJ databases">
        <authorList>
            <consortium name="Caenorhabditis brenneri Sequencing and Analysis Consortium"/>
            <person name="Wilson R.K."/>
        </authorList>
    </citation>
    <scope>NUCLEOTIDE SEQUENCE [LARGE SCALE GENOMIC DNA]</scope>
    <source>
        <strain evidence="2">PB2801</strain>
    </source>
</reference>
<dbReference type="FunCoup" id="G0NPV0">
    <property type="interactions" value="1768"/>
</dbReference>
<gene>
    <name evidence="1" type="ORF">CAEBREN_17573</name>
</gene>
<sequence>MLLADKRSPSNEPTLMIGDVPANFDFTLLDDFICVNINAFYQYESFEEARTALRKLNGLRVPGMPSDFQIDLCFTKQNSETCLHLSVHNLHFNRFEIMRLFTRYMTVLGLAQYNFVLWNGHTPKTTCFIRFGDQEECMQAVQELNWYPVERSSLHLTISTRYIDLLNEYVSKREKNKKQCGIPMFKNVYPKQEVSIEKFNDIIVSKSYDLFDDLEGSRWSSVAFRGPVRENDYIRQMTLSRFEDL</sequence>
<dbReference type="OMA" id="EACAHIT"/>
<dbReference type="EMBL" id="GL379921">
    <property type="protein sequence ID" value="EGT35276.1"/>
    <property type="molecule type" value="Genomic_DNA"/>
</dbReference>
<keyword evidence="2" id="KW-1185">Reference proteome</keyword>